<keyword evidence="3 8" id="KW-0812">Transmembrane</keyword>
<dbReference type="RefSeq" id="XP_052750566.1">
    <property type="nucleotide sequence ID" value="XM_052894606.1"/>
</dbReference>
<dbReference type="InterPro" id="IPR052192">
    <property type="entry name" value="Insect_Ionotropic_Sensory_Rcpt"/>
</dbReference>
<dbReference type="Gene3D" id="3.40.190.10">
    <property type="entry name" value="Periplasmic binding protein-like II"/>
    <property type="match status" value="1"/>
</dbReference>
<gene>
    <name evidence="10" type="primary">LOC128200614</name>
</gene>
<dbReference type="PANTHER" id="PTHR42643:SF24">
    <property type="entry name" value="IONOTROPIC RECEPTOR 60A"/>
    <property type="match status" value="1"/>
</dbReference>
<dbReference type="GeneID" id="128200614"/>
<sequence>MQITEVFTYYPFADANCGKDFGEVANLGKVTAIEKYFSNKQPNRMKNCTVKVVMQETIPYVNLGTSHHDTYDKHMEGIDQYVLNIMAKIEDVTLDYIVPSTETSTLGFVLPNGTVTDQLAYLQNGSADIAIGGYILIENQAEHFDYIWGYKYASYYLFTPAKSNDNWKDIYEEFSLTTWILIISAYWLIVAVCLMVLQLPPAIKHSRLNIMLVLWGFYLWNCNKRILQIKRLRLILIWWIWYTFFVVNFYTSYLYSLIASYNQKPANIDENNLNSSKLKPCISSNVRASYLYSHNISFPENVDLPACKHSGSALKAVAENDNLFTIQRHYHYLANEFKFYDDNHYRKLDLKRIGNTMNVVMYTNRGFPLQNQMKLHGTRIFETGIVDKHLEILIHTNKTVSKKAVTKYSKLSMPDLRISFWILLLGIIISLLCFLLEFVI</sequence>
<feature type="transmembrane region" description="Helical" evidence="8">
    <location>
        <begin position="205"/>
        <end position="222"/>
    </location>
</feature>
<organism evidence="9 10">
    <name type="scientific">Galleria mellonella</name>
    <name type="common">Greater wax moth</name>
    <dbReference type="NCBI Taxonomy" id="7137"/>
    <lineage>
        <taxon>Eukaryota</taxon>
        <taxon>Metazoa</taxon>
        <taxon>Ecdysozoa</taxon>
        <taxon>Arthropoda</taxon>
        <taxon>Hexapoda</taxon>
        <taxon>Insecta</taxon>
        <taxon>Pterygota</taxon>
        <taxon>Neoptera</taxon>
        <taxon>Endopterygota</taxon>
        <taxon>Lepidoptera</taxon>
        <taxon>Glossata</taxon>
        <taxon>Ditrysia</taxon>
        <taxon>Pyraloidea</taxon>
        <taxon>Pyralidae</taxon>
        <taxon>Galleriinae</taxon>
        <taxon>Galleria</taxon>
    </lineage>
</organism>
<evidence type="ECO:0000256" key="7">
    <source>
        <dbReference type="ARBA" id="ARBA00023180"/>
    </source>
</evidence>
<evidence type="ECO:0000256" key="1">
    <source>
        <dbReference type="ARBA" id="ARBA00004651"/>
    </source>
</evidence>
<keyword evidence="2" id="KW-1003">Cell membrane</keyword>
<reference evidence="10" key="1">
    <citation type="submission" date="2025-08" db="UniProtKB">
        <authorList>
            <consortium name="RefSeq"/>
        </authorList>
    </citation>
    <scope>IDENTIFICATION</scope>
    <source>
        <tissue evidence="10">Whole larvae</tissue>
    </source>
</reference>
<keyword evidence="4 8" id="KW-1133">Transmembrane helix</keyword>
<evidence type="ECO:0000313" key="9">
    <source>
        <dbReference type="Proteomes" id="UP001652740"/>
    </source>
</evidence>
<keyword evidence="7" id="KW-0325">Glycoprotein</keyword>
<dbReference type="SUPFAM" id="SSF53850">
    <property type="entry name" value="Periplasmic binding protein-like II"/>
    <property type="match status" value="1"/>
</dbReference>
<evidence type="ECO:0000256" key="3">
    <source>
        <dbReference type="ARBA" id="ARBA00022692"/>
    </source>
</evidence>
<feature type="transmembrane region" description="Helical" evidence="8">
    <location>
        <begin position="418"/>
        <end position="439"/>
    </location>
</feature>
<name>A0ABM3MGR6_GALME</name>
<dbReference type="PANTHER" id="PTHR42643">
    <property type="entry name" value="IONOTROPIC RECEPTOR 20A-RELATED"/>
    <property type="match status" value="1"/>
</dbReference>
<keyword evidence="5 8" id="KW-0472">Membrane</keyword>
<feature type="transmembrane region" description="Helical" evidence="8">
    <location>
        <begin position="234"/>
        <end position="255"/>
    </location>
</feature>
<evidence type="ECO:0000256" key="8">
    <source>
        <dbReference type="SAM" id="Phobius"/>
    </source>
</evidence>
<proteinExistence type="predicted"/>
<feature type="non-terminal residue" evidence="10">
    <location>
        <position position="440"/>
    </location>
</feature>
<keyword evidence="9" id="KW-1185">Reference proteome</keyword>
<comment type="subcellular location">
    <subcellularLocation>
        <location evidence="1">Cell membrane</location>
        <topology evidence="1">Multi-pass membrane protein</topology>
    </subcellularLocation>
</comment>
<protein>
    <submittedName>
        <fullName evidence="10">Uncharacterized protein LOC128200614</fullName>
    </submittedName>
</protein>
<evidence type="ECO:0000313" key="10">
    <source>
        <dbReference type="RefSeq" id="XP_052750566.1"/>
    </source>
</evidence>
<accession>A0ABM3MGR6</accession>
<evidence type="ECO:0000256" key="4">
    <source>
        <dbReference type="ARBA" id="ARBA00022989"/>
    </source>
</evidence>
<feature type="transmembrane region" description="Helical" evidence="8">
    <location>
        <begin position="176"/>
        <end position="199"/>
    </location>
</feature>
<evidence type="ECO:0000256" key="2">
    <source>
        <dbReference type="ARBA" id="ARBA00022475"/>
    </source>
</evidence>
<dbReference type="Proteomes" id="UP001652740">
    <property type="component" value="Unplaced"/>
</dbReference>
<evidence type="ECO:0000256" key="5">
    <source>
        <dbReference type="ARBA" id="ARBA00023136"/>
    </source>
</evidence>
<evidence type="ECO:0000256" key="6">
    <source>
        <dbReference type="ARBA" id="ARBA00023170"/>
    </source>
</evidence>
<keyword evidence="6" id="KW-0675">Receptor</keyword>